<gene>
    <name evidence="2" type="ORF">CLCR_00102</name>
</gene>
<dbReference type="AlphaFoldDB" id="A0A1C1C6C7"/>
<name>A0A1C1C6C7_9EURO</name>
<feature type="compositionally biased region" description="Basic and acidic residues" evidence="1">
    <location>
        <begin position="13"/>
        <end position="24"/>
    </location>
</feature>
<reference evidence="3" key="1">
    <citation type="submission" date="2015-07" db="EMBL/GenBank/DDBJ databases">
        <authorList>
            <person name="Teixeira M.M."/>
            <person name="Souza R.C."/>
            <person name="Almeida L.G."/>
            <person name="Vicente V.A."/>
            <person name="de Hoog S."/>
            <person name="Bocca A.L."/>
            <person name="de Almeida S.R."/>
            <person name="Vasconcelos A.T."/>
            <person name="Felipe M.S."/>
        </authorList>
    </citation>
    <scope>NUCLEOTIDE SEQUENCE [LARGE SCALE GENOMIC DNA]</scope>
    <source>
        <strain evidence="3">KSF</strain>
    </source>
</reference>
<evidence type="ECO:0000256" key="1">
    <source>
        <dbReference type="SAM" id="MobiDB-lite"/>
    </source>
</evidence>
<dbReference type="STRING" id="86049.A0A1C1C6C7"/>
<feature type="compositionally biased region" description="Polar residues" evidence="1">
    <location>
        <begin position="138"/>
        <end position="156"/>
    </location>
</feature>
<proteinExistence type="predicted"/>
<protein>
    <submittedName>
        <fullName evidence="2">Uncharacterized protein</fullName>
    </submittedName>
</protein>
<evidence type="ECO:0000313" key="2">
    <source>
        <dbReference type="EMBL" id="OCT44027.1"/>
    </source>
</evidence>
<sequence>MPPMKNTPPAKAVKTERTHEENQERAYIAASRRSDRSLEARVESARRASEIHKRRTGRSLRVTEQDVINEEMYEEEDDDLPLQYRRLTEHLQTGSADFNRRLAAYLTNQVAMRTAMEQMVQGPYGLHGGRGYQGSSGMFPSPMLPQQQGMVQSPSAYQRPAPYPSPHHPSFRQAHGRAFSMQAMPTAQGMRSPSASVQQLSTDNRRLSTPSSAHPDLSSGPQIQTDGLKADPEYQRQTQSATLPQGGLGSNGPMPFWRDMGPFTTSLPPESQQMLAQAPGFDVRDPDYAMLMHGSEQFINDPYYPWQNMHGGIKGMPVHPSAYPGMSATLAPAALEKNADYVVRQPGTNVSTSGSGPTSAPAAVTDALPSAGLDFKFSQESKEPAFSAIAGDMAISSGQVTPAGEGFWDHFVMDGSWEDSAKETHHPGADSKPGDDNKPGGDGIPGVDAMPGSNLRSVEIGSGGEVDRKHGA</sequence>
<dbReference type="OrthoDB" id="5397087at2759"/>
<feature type="region of interest" description="Disordered" evidence="1">
    <location>
        <begin position="138"/>
        <end position="172"/>
    </location>
</feature>
<feature type="region of interest" description="Disordered" evidence="1">
    <location>
        <begin position="1"/>
        <end position="33"/>
    </location>
</feature>
<dbReference type="VEuPathDB" id="FungiDB:CLCR_00102"/>
<dbReference type="eggNOG" id="ENOG502S5P0">
    <property type="taxonomic scope" value="Eukaryota"/>
</dbReference>
<keyword evidence="3" id="KW-1185">Reference proteome</keyword>
<feature type="region of interest" description="Disordered" evidence="1">
    <location>
        <begin position="419"/>
        <end position="472"/>
    </location>
</feature>
<comment type="caution">
    <text evidence="2">The sequence shown here is derived from an EMBL/GenBank/DDBJ whole genome shotgun (WGS) entry which is preliminary data.</text>
</comment>
<organism evidence="2 3">
    <name type="scientific">Cladophialophora carrionii</name>
    <dbReference type="NCBI Taxonomy" id="86049"/>
    <lineage>
        <taxon>Eukaryota</taxon>
        <taxon>Fungi</taxon>
        <taxon>Dikarya</taxon>
        <taxon>Ascomycota</taxon>
        <taxon>Pezizomycotina</taxon>
        <taxon>Eurotiomycetes</taxon>
        <taxon>Chaetothyriomycetidae</taxon>
        <taxon>Chaetothyriales</taxon>
        <taxon>Herpotrichiellaceae</taxon>
        <taxon>Cladophialophora</taxon>
    </lineage>
</organism>
<dbReference type="Proteomes" id="UP000094526">
    <property type="component" value="Unassembled WGS sequence"/>
</dbReference>
<feature type="compositionally biased region" description="Polar residues" evidence="1">
    <location>
        <begin position="184"/>
        <end position="212"/>
    </location>
</feature>
<accession>A0A1C1C6C7</accession>
<feature type="region of interest" description="Disordered" evidence="1">
    <location>
        <begin position="184"/>
        <end position="253"/>
    </location>
</feature>
<feature type="compositionally biased region" description="Basic and acidic residues" evidence="1">
    <location>
        <begin position="419"/>
        <end position="439"/>
    </location>
</feature>
<evidence type="ECO:0000313" key="3">
    <source>
        <dbReference type="Proteomes" id="UP000094526"/>
    </source>
</evidence>
<dbReference type="EMBL" id="LGRB01000022">
    <property type="protein sequence ID" value="OCT44027.1"/>
    <property type="molecule type" value="Genomic_DNA"/>
</dbReference>
<dbReference type="VEuPathDB" id="FungiDB:G647_02020"/>